<accession>A0A9D2ADM0</accession>
<protein>
    <submittedName>
        <fullName evidence="2">Helicase RepA family protein</fullName>
    </submittedName>
</protein>
<evidence type="ECO:0000313" key="3">
    <source>
        <dbReference type="Proteomes" id="UP000824193"/>
    </source>
</evidence>
<keyword evidence="2" id="KW-0347">Helicase</keyword>
<proteinExistence type="predicted"/>
<reference evidence="2" key="1">
    <citation type="journal article" date="2021" name="PeerJ">
        <title>Extensive microbial diversity within the chicken gut microbiome revealed by metagenomics and culture.</title>
        <authorList>
            <person name="Gilroy R."/>
            <person name="Ravi A."/>
            <person name="Getino M."/>
            <person name="Pursley I."/>
            <person name="Horton D.L."/>
            <person name="Alikhan N.F."/>
            <person name="Baker D."/>
            <person name="Gharbi K."/>
            <person name="Hall N."/>
            <person name="Watson M."/>
            <person name="Adriaenssens E.M."/>
            <person name="Foster-Nyarko E."/>
            <person name="Jarju S."/>
            <person name="Secka A."/>
            <person name="Antonio M."/>
            <person name="Oren A."/>
            <person name="Chaudhuri R.R."/>
            <person name="La Ragione R."/>
            <person name="Hildebrand F."/>
            <person name="Pallen M.J."/>
        </authorList>
    </citation>
    <scope>NUCLEOTIDE SEQUENCE</scope>
    <source>
        <strain evidence="2">2239</strain>
    </source>
</reference>
<organism evidence="2 3">
    <name type="scientific">Candidatus Allofournierella pullicola</name>
    <dbReference type="NCBI Taxonomy" id="2838596"/>
    <lineage>
        <taxon>Bacteria</taxon>
        <taxon>Bacillati</taxon>
        <taxon>Bacillota</taxon>
        <taxon>Clostridia</taxon>
        <taxon>Eubacteriales</taxon>
        <taxon>Oscillospiraceae</taxon>
        <taxon>Allofournierella</taxon>
    </lineage>
</organism>
<feature type="region of interest" description="Disordered" evidence="1">
    <location>
        <begin position="347"/>
        <end position="367"/>
    </location>
</feature>
<dbReference type="Gene3D" id="3.40.50.300">
    <property type="entry name" value="P-loop containing nucleotide triphosphate hydrolases"/>
    <property type="match status" value="1"/>
</dbReference>
<dbReference type="SUPFAM" id="SSF52540">
    <property type="entry name" value="P-loop containing nucleoside triphosphate hydrolases"/>
    <property type="match status" value="1"/>
</dbReference>
<dbReference type="InterPro" id="IPR027417">
    <property type="entry name" value="P-loop_NTPase"/>
</dbReference>
<evidence type="ECO:0000313" key="2">
    <source>
        <dbReference type="EMBL" id="HIX05769.1"/>
    </source>
</evidence>
<name>A0A9D2ADM0_9FIRM</name>
<comment type="caution">
    <text evidence="2">The sequence shown here is derived from an EMBL/GenBank/DDBJ whole genome shotgun (WGS) entry which is preliminary data.</text>
</comment>
<sequence>MKQNNQRVQKSKSKNRKDVAMTQDLNLYTMQTLFEQPVEPVDFIVEGLLAPGLYILGGSPKVGKSWLALQLCLAVCTGTPFLGRATRQGEVLYLALEDGPQRLHSRALRLTHVAPSGLYLCGQALPIGQGLEQQLERVLDEHPGIRLVILDTLQKVRCVTGSGMSYSADYQDAAALKSIADRYHVCLLAIHHLRKLPDEDPFNRLSGTNGLSGAADGSLVLLRTKRQENTAVLSATGRDIEDQEETLEFDDCRWNRTTDPEQLQFGLLVMLLQKLLRQDVFQGTATELADWMGKEGLLFGPAQLSRYLQSRGRQLAEAGIGLEVSRTNSKRTLRLWLGDRSDGCDSIPGEGTTSNMLSLPSPASQAS</sequence>
<dbReference type="EMBL" id="DXFW01000020">
    <property type="protein sequence ID" value="HIX05769.1"/>
    <property type="molecule type" value="Genomic_DNA"/>
</dbReference>
<dbReference type="Pfam" id="PF13481">
    <property type="entry name" value="AAA_25"/>
    <property type="match status" value="1"/>
</dbReference>
<dbReference type="AlphaFoldDB" id="A0A9D2ADM0"/>
<gene>
    <name evidence="2" type="ORF">H9865_06675</name>
</gene>
<dbReference type="Proteomes" id="UP000824193">
    <property type="component" value="Unassembled WGS sequence"/>
</dbReference>
<keyword evidence="2" id="KW-0547">Nucleotide-binding</keyword>
<reference evidence="2" key="2">
    <citation type="submission" date="2021-04" db="EMBL/GenBank/DDBJ databases">
        <authorList>
            <person name="Gilroy R."/>
        </authorList>
    </citation>
    <scope>NUCLEOTIDE SEQUENCE</scope>
    <source>
        <strain evidence="2">2239</strain>
    </source>
</reference>
<evidence type="ECO:0000256" key="1">
    <source>
        <dbReference type="SAM" id="MobiDB-lite"/>
    </source>
</evidence>
<keyword evidence="2" id="KW-0067">ATP-binding</keyword>
<keyword evidence="2" id="KW-0378">Hydrolase</keyword>
<feature type="compositionally biased region" description="Polar residues" evidence="1">
    <location>
        <begin position="351"/>
        <end position="367"/>
    </location>
</feature>
<dbReference type="GO" id="GO:0004386">
    <property type="term" value="F:helicase activity"/>
    <property type="evidence" value="ECO:0007669"/>
    <property type="project" value="UniProtKB-KW"/>
</dbReference>